<gene>
    <name evidence="3" type="ORF">SAMN05421881_10884</name>
</gene>
<dbReference type="Proteomes" id="UP000198640">
    <property type="component" value="Unassembled WGS sequence"/>
</dbReference>
<evidence type="ECO:0000313" key="3">
    <source>
        <dbReference type="EMBL" id="SDY96292.1"/>
    </source>
</evidence>
<feature type="region of interest" description="Disordered" evidence="1">
    <location>
        <begin position="1"/>
        <end position="89"/>
    </location>
</feature>
<organism evidence="3 4">
    <name type="scientific">Nitrosomonas halophila</name>
    <dbReference type="NCBI Taxonomy" id="44576"/>
    <lineage>
        <taxon>Bacteria</taxon>
        <taxon>Pseudomonadati</taxon>
        <taxon>Pseudomonadota</taxon>
        <taxon>Betaproteobacteria</taxon>
        <taxon>Nitrosomonadales</taxon>
        <taxon>Nitrosomonadaceae</taxon>
        <taxon>Nitrosomonas</taxon>
    </lineage>
</organism>
<dbReference type="STRING" id="44576.SAMN05421881_10884"/>
<proteinExistence type="predicted"/>
<dbReference type="Gene3D" id="1.10.101.10">
    <property type="entry name" value="PGBD-like superfamily/PGBD"/>
    <property type="match status" value="3"/>
</dbReference>
<protein>
    <submittedName>
        <fullName evidence="3">Peptidoglycan-binding (PGRP) domain of peptidoglycan hydrolases-containing protein</fullName>
    </submittedName>
</protein>
<feature type="compositionally biased region" description="Basic residues" evidence="1">
    <location>
        <begin position="31"/>
        <end position="41"/>
    </location>
</feature>
<dbReference type="InterPro" id="IPR036365">
    <property type="entry name" value="PGBD-like_sf"/>
</dbReference>
<evidence type="ECO:0000313" key="4">
    <source>
        <dbReference type="Proteomes" id="UP000198640"/>
    </source>
</evidence>
<accession>A0A1H3P5B0</accession>
<dbReference type="GO" id="GO:0016787">
    <property type="term" value="F:hydrolase activity"/>
    <property type="evidence" value="ECO:0007669"/>
    <property type="project" value="UniProtKB-KW"/>
</dbReference>
<dbReference type="RefSeq" id="WP_090415752.1">
    <property type="nucleotide sequence ID" value="NZ_FNOY01000088.1"/>
</dbReference>
<feature type="compositionally biased region" description="Acidic residues" evidence="1">
    <location>
        <begin position="1"/>
        <end position="16"/>
    </location>
</feature>
<evidence type="ECO:0000256" key="1">
    <source>
        <dbReference type="SAM" id="MobiDB-lite"/>
    </source>
</evidence>
<sequence>MNEAIDWVEELPDIDSEFMQPEWEESEVRRSGRGGRGRPSRPRQPTGRQRRTAPPSRRPGRGGALPRRPRPPRRPGIRPRSSRYLPREPLCTCPAQDCPQHGSEYVRWVQSSLNQIQGLNLPVNGIMDAATRSALRRFQEQQGLTVDGIAGPETKQALMTSRSGTADQNEGTSESEAFDSFDLENEMLESEINRSSRGYIRWFQQALNTILGLRLAVDGILGSQTRSAIRDFQKRHGLAVDGIVGKQTEAALIAAGAGHPSANDSLAPGLPATARRPSARGAALGAIQAAARQHGLGEVFVSVVSHLAQTESGATYARPANTFDARPPAERPPGKALITAWGVFQFNRDAWRSLPGTSSTSFPWEASAAEEINRPVARYAELFRQVRAAGGSELAAARGIRLWHRSPAAYRNYLRAGQDSGFEAAWRAVPQRHRTAVDRRMRETGLIGNGSDHEMSMIEEILWQPAWRSGDDQLHAEVSMIILSDSVGNGGANKPYDVTAVQNLLNKFILAGKLPGIAPLTVDGKSGPRTRAAIRAFQRIVVGMNYPDGRVDPGGRTLQALNGPIVQPSTPATPTVTPPSSSALQHGVPGGRIFSGYLKRRSSGYHLGIDVSTSNAAGQGAHDPRRGLPVYATVKTALDIATLNKVQAASKKEPPWQQGLKIPGHGRASLREAQVYLRETKDLNNPGYGGSVGLACRYTYTTTHGQAAVFTIYIEYLHLITPGCLPYDGKRLISLAEWNAAGKGDRIGFGPRMKHGAILKASDLATLPLIGYLGATRWPHVHIQAEYKQGVHSYLFYPRHGSLRLDPAAVIH</sequence>
<feature type="compositionally biased region" description="Low complexity" evidence="1">
    <location>
        <begin position="43"/>
        <end position="55"/>
    </location>
</feature>
<dbReference type="AlphaFoldDB" id="A0A1H3P5B0"/>
<dbReference type="EMBL" id="FNOY01000088">
    <property type="protein sequence ID" value="SDY96292.1"/>
    <property type="molecule type" value="Genomic_DNA"/>
</dbReference>
<dbReference type="InterPro" id="IPR002477">
    <property type="entry name" value="Peptidoglycan-bd-like"/>
</dbReference>
<keyword evidence="3" id="KW-0378">Hydrolase</keyword>
<dbReference type="OrthoDB" id="1523598at2"/>
<keyword evidence="4" id="KW-1185">Reference proteome</keyword>
<feature type="compositionally biased region" description="Low complexity" evidence="1">
    <location>
        <begin position="568"/>
        <end position="583"/>
    </location>
</feature>
<feature type="domain" description="Peptidoglycan binding-like" evidence="2">
    <location>
        <begin position="104"/>
        <end position="158"/>
    </location>
</feature>
<dbReference type="Pfam" id="PF01471">
    <property type="entry name" value="PG_binding_1"/>
    <property type="match status" value="3"/>
</dbReference>
<feature type="region of interest" description="Disordered" evidence="1">
    <location>
        <begin position="565"/>
        <end position="585"/>
    </location>
</feature>
<name>A0A1H3P5B0_9PROT</name>
<dbReference type="InterPro" id="IPR036366">
    <property type="entry name" value="PGBDSf"/>
</dbReference>
<evidence type="ECO:0000259" key="2">
    <source>
        <dbReference type="Pfam" id="PF01471"/>
    </source>
</evidence>
<feature type="domain" description="Peptidoglycan binding-like" evidence="2">
    <location>
        <begin position="497"/>
        <end position="553"/>
    </location>
</feature>
<dbReference type="SUPFAM" id="SSF47090">
    <property type="entry name" value="PGBD-like"/>
    <property type="match status" value="2"/>
</dbReference>
<feature type="compositionally biased region" description="Basic residues" evidence="1">
    <location>
        <begin position="67"/>
        <end position="81"/>
    </location>
</feature>
<feature type="domain" description="Peptidoglycan binding-like" evidence="2">
    <location>
        <begin position="200"/>
        <end position="252"/>
    </location>
</feature>
<reference evidence="3 4" key="1">
    <citation type="submission" date="2016-10" db="EMBL/GenBank/DDBJ databases">
        <authorList>
            <person name="de Groot N.N."/>
        </authorList>
    </citation>
    <scope>NUCLEOTIDE SEQUENCE [LARGE SCALE GENOMIC DNA]</scope>
    <source>
        <strain evidence="3 4">Nm1</strain>
    </source>
</reference>